<dbReference type="Gene3D" id="3.40.50.2300">
    <property type="match status" value="2"/>
</dbReference>
<protein>
    <recommendedName>
        <fullName evidence="5">Leucine-binding protein domain-containing protein</fullName>
    </recommendedName>
</protein>
<dbReference type="Proteomes" id="UP000460272">
    <property type="component" value="Unassembled WGS sequence"/>
</dbReference>
<reference evidence="6 7" key="1">
    <citation type="submission" date="2018-11" db="EMBL/GenBank/DDBJ databases">
        <title>Trebonia kvetii gen.nov., sp.nov., a novel acidophilic actinobacterium, and proposal of the new actinobacterial family Treboniaceae fam. nov.</title>
        <authorList>
            <person name="Rapoport D."/>
            <person name="Sagova-Mareckova M."/>
            <person name="Sedlacek I."/>
            <person name="Provaznik J."/>
            <person name="Kralova S."/>
            <person name="Pavlinic D."/>
            <person name="Benes V."/>
            <person name="Kopecky J."/>
        </authorList>
    </citation>
    <scope>NUCLEOTIDE SEQUENCE [LARGE SCALE GENOMIC DNA]</scope>
    <source>
        <strain evidence="6 7">15Tr583</strain>
    </source>
</reference>
<dbReference type="PROSITE" id="PS51257">
    <property type="entry name" value="PROKAR_LIPOPROTEIN"/>
    <property type="match status" value="1"/>
</dbReference>
<dbReference type="InterPro" id="IPR028082">
    <property type="entry name" value="Peripla_BP_I"/>
</dbReference>
<sequence length="449" mass="45380">MPRYKRAGFAGIAAFAVATLAAAGCSSSSSTTNTTAPSSSAAAPSSSAAAPSPSGSTGGLGAQSVTNYLSYTGGKSGPADKSLPPVTVGFVNQQGGQQVIGQHATDGAEMAVNYINKELGGVDGHPVQLDTCFIASAEEEGTTCAQKFLANKSVDVIAMGAVVIGDQSFYATLGGKLPVVGGVAPLPIDGAQKNTAVLFGDATSVLGPFGTYGRDVLHAKTAAVLYPNTASATPGALATEAALKSAGISVKMGPYPPNATDLTGVLASTGAATADMVVPAVAAPDCVNIQKAFTQQGITDPKKIVAAPLCLNGQVAAGLGGDFPKWTYLIASSLFGDTTDPGMIEYMKLAQTYSTPANAPDPWNIVDFGQLMTIDKVLNQVGFANLSPSAIQSAVQAFKGPQALGAPALECGYNPAAPGVCNNRSQFFEYDGKNKWVKTAGWTQPPAGE</sequence>
<keyword evidence="7" id="KW-1185">Reference proteome</keyword>
<dbReference type="RefSeq" id="WP_145852936.1">
    <property type="nucleotide sequence ID" value="NZ_RPFW01000002.1"/>
</dbReference>
<accession>A0A6P2C6S8</accession>
<feature type="chain" id="PRO_5039114422" description="Leucine-binding protein domain-containing protein" evidence="4">
    <location>
        <begin position="24"/>
        <end position="449"/>
    </location>
</feature>
<evidence type="ECO:0000313" key="6">
    <source>
        <dbReference type="EMBL" id="TVZ05233.1"/>
    </source>
</evidence>
<evidence type="ECO:0000313" key="7">
    <source>
        <dbReference type="Proteomes" id="UP000460272"/>
    </source>
</evidence>
<dbReference type="OrthoDB" id="5169139at2"/>
<dbReference type="AlphaFoldDB" id="A0A6P2C6S8"/>
<feature type="region of interest" description="Disordered" evidence="3">
    <location>
        <begin position="27"/>
        <end position="59"/>
    </location>
</feature>
<dbReference type="PANTHER" id="PTHR30483">
    <property type="entry name" value="LEUCINE-SPECIFIC-BINDING PROTEIN"/>
    <property type="match status" value="1"/>
</dbReference>
<gene>
    <name evidence="6" type="ORF">EAS64_11660</name>
</gene>
<feature type="compositionally biased region" description="Low complexity" evidence="3">
    <location>
        <begin position="27"/>
        <end position="55"/>
    </location>
</feature>
<comment type="caution">
    <text evidence="6">The sequence shown here is derived from an EMBL/GenBank/DDBJ whole genome shotgun (WGS) entry which is preliminary data.</text>
</comment>
<evidence type="ECO:0000256" key="4">
    <source>
        <dbReference type="SAM" id="SignalP"/>
    </source>
</evidence>
<organism evidence="6 7">
    <name type="scientific">Trebonia kvetii</name>
    <dbReference type="NCBI Taxonomy" id="2480626"/>
    <lineage>
        <taxon>Bacteria</taxon>
        <taxon>Bacillati</taxon>
        <taxon>Actinomycetota</taxon>
        <taxon>Actinomycetes</taxon>
        <taxon>Streptosporangiales</taxon>
        <taxon>Treboniaceae</taxon>
        <taxon>Trebonia</taxon>
    </lineage>
</organism>
<evidence type="ECO:0000256" key="3">
    <source>
        <dbReference type="SAM" id="MobiDB-lite"/>
    </source>
</evidence>
<dbReference type="PANTHER" id="PTHR30483:SF6">
    <property type="entry name" value="PERIPLASMIC BINDING PROTEIN OF ABC TRANSPORTER FOR NATURAL AMINO ACIDS"/>
    <property type="match status" value="1"/>
</dbReference>
<evidence type="ECO:0000259" key="5">
    <source>
        <dbReference type="Pfam" id="PF13458"/>
    </source>
</evidence>
<feature type="signal peptide" evidence="4">
    <location>
        <begin position="1"/>
        <end position="23"/>
    </location>
</feature>
<dbReference type="InterPro" id="IPR028081">
    <property type="entry name" value="Leu-bd"/>
</dbReference>
<comment type="similarity">
    <text evidence="1">Belongs to the leucine-binding protein family.</text>
</comment>
<proteinExistence type="inferred from homology"/>
<dbReference type="EMBL" id="RPFW01000002">
    <property type="protein sequence ID" value="TVZ05233.1"/>
    <property type="molecule type" value="Genomic_DNA"/>
</dbReference>
<name>A0A6P2C6S8_9ACTN</name>
<dbReference type="Pfam" id="PF13458">
    <property type="entry name" value="Peripla_BP_6"/>
    <property type="match status" value="1"/>
</dbReference>
<dbReference type="SUPFAM" id="SSF53822">
    <property type="entry name" value="Periplasmic binding protein-like I"/>
    <property type="match status" value="1"/>
</dbReference>
<evidence type="ECO:0000256" key="1">
    <source>
        <dbReference type="ARBA" id="ARBA00010062"/>
    </source>
</evidence>
<evidence type="ECO:0000256" key="2">
    <source>
        <dbReference type="ARBA" id="ARBA00022729"/>
    </source>
</evidence>
<dbReference type="InterPro" id="IPR051010">
    <property type="entry name" value="BCAA_transport"/>
</dbReference>
<keyword evidence="2 4" id="KW-0732">Signal</keyword>
<feature type="domain" description="Leucine-binding protein" evidence="5">
    <location>
        <begin position="85"/>
        <end position="399"/>
    </location>
</feature>